<keyword evidence="7 10" id="KW-0472">Membrane</keyword>
<dbReference type="SMART" id="SM00184">
    <property type="entry name" value="RING"/>
    <property type="match status" value="1"/>
</dbReference>
<feature type="compositionally biased region" description="Basic and acidic residues" evidence="9">
    <location>
        <begin position="751"/>
        <end position="771"/>
    </location>
</feature>
<keyword evidence="5" id="KW-0862">Zinc</keyword>
<dbReference type="GeneID" id="73348562"/>
<dbReference type="PANTHER" id="PTHR14155">
    <property type="entry name" value="RING FINGER DOMAIN-CONTAINING"/>
    <property type="match status" value="1"/>
</dbReference>
<evidence type="ECO:0000256" key="5">
    <source>
        <dbReference type="ARBA" id="ARBA00022833"/>
    </source>
</evidence>
<name>A0A9Q8T4R0_9PEZI</name>
<dbReference type="GO" id="GO:0008270">
    <property type="term" value="F:zinc ion binding"/>
    <property type="evidence" value="ECO:0007669"/>
    <property type="project" value="UniProtKB-KW"/>
</dbReference>
<reference evidence="12" key="1">
    <citation type="journal article" date="2021" name="Mol. Plant Microbe Interact.">
        <title>Complete Genome Sequence of the Plant-Pathogenic Fungus Colletotrichum lupini.</title>
        <authorList>
            <person name="Baroncelli R."/>
            <person name="Pensec F."/>
            <person name="Da Lio D."/>
            <person name="Boufleur T."/>
            <person name="Vicente I."/>
            <person name="Sarrocco S."/>
            <person name="Picot A."/>
            <person name="Baraldi E."/>
            <person name="Sukno S."/>
            <person name="Thon M."/>
            <person name="Le Floch G."/>
        </authorList>
    </citation>
    <scope>NUCLEOTIDE SEQUENCE</scope>
    <source>
        <strain evidence="12">IMI 504893</strain>
    </source>
</reference>
<feature type="compositionally biased region" description="Polar residues" evidence="9">
    <location>
        <begin position="509"/>
        <end position="520"/>
    </location>
</feature>
<feature type="region of interest" description="Disordered" evidence="9">
    <location>
        <begin position="441"/>
        <end position="520"/>
    </location>
</feature>
<feature type="compositionally biased region" description="Basic and acidic residues" evidence="9">
    <location>
        <begin position="734"/>
        <end position="743"/>
    </location>
</feature>
<keyword evidence="2 10" id="KW-0812">Transmembrane</keyword>
<feature type="region of interest" description="Disordered" evidence="9">
    <location>
        <begin position="724"/>
        <end position="878"/>
    </location>
</feature>
<feature type="compositionally biased region" description="Pro residues" evidence="9">
    <location>
        <begin position="944"/>
        <end position="958"/>
    </location>
</feature>
<evidence type="ECO:0000313" key="13">
    <source>
        <dbReference type="Proteomes" id="UP000830671"/>
    </source>
</evidence>
<feature type="compositionally biased region" description="Low complexity" evidence="9">
    <location>
        <begin position="443"/>
        <end position="458"/>
    </location>
</feature>
<evidence type="ECO:0000256" key="10">
    <source>
        <dbReference type="SAM" id="Phobius"/>
    </source>
</evidence>
<dbReference type="SUPFAM" id="SSF57850">
    <property type="entry name" value="RING/U-box"/>
    <property type="match status" value="1"/>
</dbReference>
<keyword evidence="4 8" id="KW-0863">Zinc-finger</keyword>
<dbReference type="Pfam" id="PF02225">
    <property type="entry name" value="PA"/>
    <property type="match status" value="1"/>
</dbReference>
<evidence type="ECO:0000256" key="9">
    <source>
        <dbReference type="SAM" id="MobiDB-lite"/>
    </source>
</evidence>
<dbReference type="Gene3D" id="3.50.30.30">
    <property type="match status" value="1"/>
</dbReference>
<feature type="transmembrane region" description="Helical" evidence="10">
    <location>
        <begin position="102"/>
        <end position="123"/>
    </location>
</feature>
<organism evidence="12 13">
    <name type="scientific">Colletotrichum lupini</name>
    <dbReference type="NCBI Taxonomy" id="145971"/>
    <lineage>
        <taxon>Eukaryota</taxon>
        <taxon>Fungi</taxon>
        <taxon>Dikarya</taxon>
        <taxon>Ascomycota</taxon>
        <taxon>Pezizomycotina</taxon>
        <taxon>Sordariomycetes</taxon>
        <taxon>Hypocreomycetidae</taxon>
        <taxon>Glomerellales</taxon>
        <taxon>Glomerellaceae</taxon>
        <taxon>Colletotrichum</taxon>
        <taxon>Colletotrichum acutatum species complex</taxon>
    </lineage>
</organism>
<sequence>MSEQIVHSLDDLIPRAHAIKLKSARAGPQTPRLDDSISMSPWCMDESILGPPLLLAVTLSCAVVAKRHSAEAPAPKQQRRAPPPNADGTDPPVTNHKPLRCLSVLFSSIALVVPSHTSTYLLYLTLPYLIRRCLCMASAALLCAALPYLAAVPNLNNLIGTSSFNFLSPVASRPPKYQLLSNPFTPPTKGPTDPTDTYQLSCHPPPLLATTFLYLNFSLVIHFDISTDSSQTDDLSLPSFAAEPLPAAGRYLFTLSNVDNSFWRHYRQTRLPPRLPRRAPNPPPLLDTIHTTQSLDLWTLSFFPFTQIAILVLFFAASLFLFCRSISSLARSSSASSSPVIAAPVAVPRSRFTSFFSFTAPFSIFQPNAAISLTDDNSTSFVARPAAFGPNLPNKGLSGQLWIGSGFADDNLQEGEGEGELGCSDIPGWDDGKANAVLKTATKGMSKSSNKAAAAAGKPGHHKRDKTDKDAVPDAVGVPVTRLRSKIRPADDGTDDYLHQGLARKPQPNHDSALSTESTHADIQSIQEAAEIAGKIVLLSRGGCGFLEKVKWAQRRGAMALIVGDNTKGGPLIQMFARGDTSNVSIPSVFTTRTTAHLLSSLTQPGSFIEDTLDEHGRPALKVLQSDAGSRKNRKNKPKAAATTPMPTPKATATPKAKTAAKGKPAKAEHKAAKPRTSLFRWLFSWGRSSRSGDSIQPPSSGRHNWVLVDDWSEEKDRVIRDGLGKAAKRGKGKVPDARKSEDTFQIGVQDWRDPDLVDAPSSKDKTEGAAKEQQVGKPGSTAKSGKDVTGPKGGSITPGSGEYNPDLPPVETEGSTSGKETTAHGGIMSKIFGEDDGADFSKEDKPKDPPRPEEPIPDDGDNDNGNEPIGHDGLWVTITPSSSSSPFFDTLLVLVISPLITLSVVYALLILRARIRRRRWRAPKSVVERLPVRTYHTVAASPVPSPRIPSPTSPTPTTPLLQQTPSRPRPRSRTTTGIPESESLLSVNSALQMPRSPLRTEHEKANGSYSSEWKKYMGRQVECVVCLEEYVDGVSRVMSLPCGHEFHAECITPWLTTRRRTCPICKGDVVRSLARGSPSSPRYEPYHDDSDDEVEAEASGSRDRDEDVEQGGILSPAPRGRQTRSDGWLGMLSGSFGASSRASRSSQDDRNRILLFSDFYVWHRWRLLFLSGMDWEALVPRETGHMAVLFFGGSMAERPEGYATEVKRVAVAVVWREVADIPVVSSPTGDRGADALLE</sequence>
<dbReference type="KEGG" id="clup:CLUP02_14625"/>
<feature type="region of interest" description="Disordered" evidence="9">
    <location>
        <begin position="623"/>
        <end position="674"/>
    </location>
</feature>
<dbReference type="FunFam" id="3.30.40.10:FF:000364">
    <property type="entry name" value="Protease-associated PA domain protein"/>
    <property type="match status" value="1"/>
</dbReference>
<dbReference type="GO" id="GO:0016020">
    <property type="term" value="C:membrane"/>
    <property type="evidence" value="ECO:0007669"/>
    <property type="project" value="UniProtKB-SubCell"/>
</dbReference>
<feature type="compositionally biased region" description="Basic and acidic residues" evidence="9">
    <location>
        <begin position="840"/>
        <end position="855"/>
    </location>
</feature>
<dbReference type="InterPro" id="IPR001841">
    <property type="entry name" value="Znf_RING"/>
</dbReference>
<keyword evidence="3" id="KW-0479">Metal-binding</keyword>
<evidence type="ECO:0000256" key="7">
    <source>
        <dbReference type="ARBA" id="ARBA00023136"/>
    </source>
</evidence>
<feature type="compositionally biased region" description="Acidic residues" evidence="9">
    <location>
        <begin position="856"/>
        <end position="865"/>
    </location>
</feature>
<comment type="subcellular location">
    <subcellularLocation>
        <location evidence="1">Membrane</location>
    </subcellularLocation>
</comment>
<feature type="transmembrane region" description="Helical" evidence="10">
    <location>
        <begin position="892"/>
        <end position="912"/>
    </location>
</feature>
<dbReference type="InterPro" id="IPR053238">
    <property type="entry name" value="RING-H2_zinc_finger"/>
</dbReference>
<feature type="region of interest" description="Disordered" evidence="9">
    <location>
        <begin position="1074"/>
        <end position="1127"/>
    </location>
</feature>
<dbReference type="InterPro" id="IPR013083">
    <property type="entry name" value="Znf_RING/FYVE/PHD"/>
</dbReference>
<keyword evidence="13" id="KW-1185">Reference proteome</keyword>
<gene>
    <name evidence="12" type="ORF">CLUP02_14625</name>
</gene>
<evidence type="ECO:0000256" key="4">
    <source>
        <dbReference type="ARBA" id="ARBA00022771"/>
    </source>
</evidence>
<dbReference type="PANTHER" id="PTHR14155:SF627">
    <property type="entry name" value="OS06G0192800 PROTEIN"/>
    <property type="match status" value="1"/>
</dbReference>
<dbReference type="EMBL" id="CP019480">
    <property type="protein sequence ID" value="UQC89097.1"/>
    <property type="molecule type" value="Genomic_DNA"/>
</dbReference>
<dbReference type="CDD" id="cd16454">
    <property type="entry name" value="RING-H2_PA-TM-RING"/>
    <property type="match status" value="1"/>
</dbReference>
<dbReference type="CDD" id="cd04813">
    <property type="entry name" value="PA_1"/>
    <property type="match status" value="1"/>
</dbReference>
<dbReference type="Proteomes" id="UP000830671">
    <property type="component" value="Chromosome 8"/>
</dbReference>
<keyword evidence="6 10" id="KW-1133">Transmembrane helix</keyword>
<evidence type="ECO:0000256" key="3">
    <source>
        <dbReference type="ARBA" id="ARBA00022723"/>
    </source>
</evidence>
<evidence type="ECO:0000256" key="6">
    <source>
        <dbReference type="ARBA" id="ARBA00022989"/>
    </source>
</evidence>
<dbReference type="SUPFAM" id="SSF52025">
    <property type="entry name" value="PA domain"/>
    <property type="match status" value="1"/>
</dbReference>
<feature type="transmembrane region" description="Helical" evidence="10">
    <location>
        <begin position="129"/>
        <end position="150"/>
    </location>
</feature>
<feature type="region of interest" description="Disordered" evidence="9">
    <location>
        <begin position="941"/>
        <end position="1005"/>
    </location>
</feature>
<evidence type="ECO:0000256" key="1">
    <source>
        <dbReference type="ARBA" id="ARBA00004370"/>
    </source>
</evidence>
<protein>
    <recommendedName>
        <fullName evidence="11">RING-type domain-containing protein</fullName>
    </recommendedName>
</protein>
<evidence type="ECO:0000313" key="12">
    <source>
        <dbReference type="EMBL" id="UQC89097.1"/>
    </source>
</evidence>
<dbReference type="InterPro" id="IPR046450">
    <property type="entry name" value="PA_dom_sf"/>
</dbReference>
<feature type="transmembrane region" description="Helical" evidence="10">
    <location>
        <begin position="297"/>
        <end position="322"/>
    </location>
</feature>
<feature type="compositionally biased region" description="Low complexity" evidence="9">
    <location>
        <begin position="812"/>
        <end position="821"/>
    </location>
</feature>
<evidence type="ECO:0000256" key="2">
    <source>
        <dbReference type="ARBA" id="ARBA00022692"/>
    </source>
</evidence>
<dbReference type="Pfam" id="PF13639">
    <property type="entry name" value="zf-RING_2"/>
    <property type="match status" value="1"/>
</dbReference>
<dbReference type="Gene3D" id="3.30.40.10">
    <property type="entry name" value="Zinc/RING finger domain, C3HC4 (zinc finger)"/>
    <property type="match status" value="1"/>
</dbReference>
<feature type="compositionally biased region" description="Low complexity" evidence="9">
    <location>
        <begin position="639"/>
        <end position="658"/>
    </location>
</feature>
<feature type="domain" description="RING-type" evidence="11">
    <location>
        <begin position="1024"/>
        <end position="1067"/>
    </location>
</feature>
<dbReference type="AlphaFoldDB" id="A0A9Q8T4R0"/>
<dbReference type="PROSITE" id="PS50089">
    <property type="entry name" value="ZF_RING_2"/>
    <property type="match status" value="1"/>
</dbReference>
<accession>A0A9Q8T4R0</accession>
<evidence type="ECO:0000256" key="8">
    <source>
        <dbReference type="PROSITE-ProRule" id="PRU00175"/>
    </source>
</evidence>
<dbReference type="SMART" id="SM00744">
    <property type="entry name" value="RINGv"/>
    <property type="match status" value="1"/>
</dbReference>
<dbReference type="InterPro" id="IPR011016">
    <property type="entry name" value="Znf_RING-CH"/>
</dbReference>
<dbReference type="InterPro" id="IPR003137">
    <property type="entry name" value="PA_domain"/>
</dbReference>
<dbReference type="RefSeq" id="XP_049150698.1">
    <property type="nucleotide sequence ID" value="XM_049293552.1"/>
</dbReference>
<feature type="region of interest" description="Disordered" evidence="9">
    <location>
        <begin position="70"/>
        <end position="93"/>
    </location>
</feature>
<evidence type="ECO:0000259" key="11">
    <source>
        <dbReference type="PROSITE" id="PS50089"/>
    </source>
</evidence>
<proteinExistence type="predicted"/>